<feature type="compositionally biased region" description="Low complexity" evidence="2">
    <location>
        <begin position="510"/>
        <end position="524"/>
    </location>
</feature>
<feature type="compositionally biased region" description="Polar residues" evidence="2">
    <location>
        <begin position="570"/>
        <end position="584"/>
    </location>
</feature>
<dbReference type="Pfam" id="PF19259">
    <property type="entry name" value="Ty3_capsid"/>
    <property type="match status" value="1"/>
</dbReference>
<feature type="region of interest" description="Disordered" evidence="2">
    <location>
        <begin position="250"/>
        <end position="298"/>
    </location>
</feature>
<sequence length="584" mass="67536">MGAKFPHADHLLDDEIDYELKLRNYVEDLGKDLKVKQRLLRRVFLKDAKENREYRSPYSIDQEFELIASRVNSIRCKLSKNPDIKLVSRLKHYYWRVQWCNADNQEAMQMKELLFGNISNLLAEQNALEPLQNASPDDESLEDTDTEFSETEKSGAVGGNIVLVTPLGEPQLTNTSNFRPLIEPEIPQNAKITGTTKKRNQEHSLASGVSDVNRENETEQMKARIAELEAQLQSFAALLTASRVQSNPLEQLQNQRQDFRQPSDVYLGRTRINEREDSGSERDSQGGNRQSIRDDRGQYDRKMEKWNLHFSGDSRSTSLEDFIYKVRVLASMNRIPDNHLLSNIHLLLRGEASNWFFTYYQPTWTWTIFEARIRFRFGNPNQDQGNRQRIYDRKQQKGETFIAFVTEIERLNKLLTKPLSSHRKFEIVWENMRPHYRSKLACFSINNLDQLIQVNYRIDANDPSLHPVGPKYTVHNIEEHECSDSDEEEVNAIGRRKVRNQQQETNQNRGSQSSSGAGQLGSSSRTPMCWNCRQQGHLWRECREVKTTFCYVCGNPGKISSTCDKHPRRATTNQVPESSPSSGN</sequence>
<organism evidence="4 5">
    <name type="scientific">Aedes albopictus</name>
    <name type="common">Asian tiger mosquito</name>
    <name type="synonym">Stegomyia albopicta</name>
    <dbReference type="NCBI Taxonomy" id="7160"/>
    <lineage>
        <taxon>Eukaryota</taxon>
        <taxon>Metazoa</taxon>
        <taxon>Ecdysozoa</taxon>
        <taxon>Arthropoda</taxon>
        <taxon>Hexapoda</taxon>
        <taxon>Insecta</taxon>
        <taxon>Pterygota</taxon>
        <taxon>Neoptera</taxon>
        <taxon>Endopterygota</taxon>
        <taxon>Diptera</taxon>
        <taxon>Nematocera</taxon>
        <taxon>Culicoidea</taxon>
        <taxon>Culicidae</taxon>
        <taxon>Culicinae</taxon>
        <taxon>Aedini</taxon>
        <taxon>Aedes</taxon>
        <taxon>Stegomyia</taxon>
    </lineage>
</organism>
<keyword evidence="1" id="KW-0479">Metal-binding</keyword>
<dbReference type="RefSeq" id="XP_062715952.1">
    <property type="nucleotide sequence ID" value="XM_062859968.1"/>
</dbReference>
<feature type="compositionally biased region" description="Polar residues" evidence="2">
    <location>
        <begin position="500"/>
        <end position="509"/>
    </location>
</feature>
<proteinExistence type="predicted"/>
<dbReference type="EnsemblMetazoa" id="AALFPA23_022648.R33598">
    <property type="protein sequence ID" value="AALFPA23_022648.P33598"/>
    <property type="gene ID" value="AALFPA23_022648"/>
</dbReference>
<feature type="region of interest" description="Disordered" evidence="2">
    <location>
        <begin position="496"/>
        <end position="524"/>
    </location>
</feature>
<dbReference type="SMART" id="SM00343">
    <property type="entry name" value="ZnF_C2HC"/>
    <property type="match status" value="2"/>
</dbReference>
<dbReference type="InterPro" id="IPR045358">
    <property type="entry name" value="Ty3_capsid"/>
</dbReference>
<keyword evidence="5" id="KW-1185">Reference proteome</keyword>
<name>A0ABM1ZXU6_AEDAL</name>
<reference evidence="5" key="1">
    <citation type="journal article" date="2015" name="Proc. Natl. Acad. Sci. U.S.A.">
        <title>Genome sequence of the Asian Tiger mosquito, Aedes albopictus, reveals insights into its biology, genetics, and evolution.</title>
        <authorList>
            <person name="Chen X.G."/>
            <person name="Jiang X."/>
            <person name="Gu J."/>
            <person name="Xu M."/>
            <person name="Wu Y."/>
            <person name="Deng Y."/>
            <person name="Zhang C."/>
            <person name="Bonizzoni M."/>
            <person name="Dermauw W."/>
            <person name="Vontas J."/>
            <person name="Armbruster P."/>
            <person name="Huang X."/>
            <person name="Yang Y."/>
            <person name="Zhang H."/>
            <person name="He W."/>
            <person name="Peng H."/>
            <person name="Liu Y."/>
            <person name="Wu K."/>
            <person name="Chen J."/>
            <person name="Lirakis M."/>
            <person name="Topalis P."/>
            <person name="Van Leeuwen T."/>
            <person name="Hall A.B."/>
            <person name="Jiang X."/>
            <person name="Thorpe C."/>
            <person name="Mueller R.L."/>
            <person name="Sun C."/>
            <person name="Waterhouse R.M."/>
            <person name="Yan G."/>
            <person name="Tu Z.J."/>
            <person name="Fang X."/>
            <person name="James A.A."/>
        </authorList>
    </citation>
    <scope>NUCLEOTIDE SEQUENCE [LARGE SCALE GENOMIC DNA]</scope>
    <source>
        <strain evidence="5">Foshan</strain>
    </source>
</reference>
<dbReference type="GeneID" id="109423045"/>
<dbReference type="InterPro" id="IPR036875">
    <property type="entry name" value="Znf_CCHC_sf"/>
</dbReference>
<dbReference type="PROSITE" id="PS50158">
    <property type="entry name" value="ZF_CCHC"/>
    <property type="match status" value="1"/>
</dbReference>
<evidence type="ECO:0000256" key="1">
    <source>
        <dbReference type="PROSITE-ProRule" id="PRU00047"/>
    </source>
</evidence>
<accession>A0ABM1ZXU6</accession>
<dbReference type="SUPFAM" id="SSF57756">
    <property type="entry name" value="Retrovirus zinc finger-like domains"/>
    <property type="match status" value="1"/>
</dbReference>
<evidence type="ECO:0000259" key="3">
    <source>
        <dbReference type="PROSITE" id="PS50158"/>
    </source>
</evidence>
<evidence type="ECO:0000256" key="2">
    <source>
        <dbReference type="SAM" id="MobiDB-lite"/>
    </source>
</evidence>
<feature type="domain" description="CCHC-type" evidence="3">
    <location>
        <begin position="529"/>
        <end position="544"/>
    </location>
</feature>
<evidence type="ECO:0000313" key="4">
    <source>
        <dbReference type="EnsemblMetazoa" id="AALFPA23_022648.P33598"/>
    </source>
</evidence>
<feature type="region of interest" description="Disordered" evidence="2">
    <location>
        <begin position="182"/>
        <end position="218"/>
    </location>
</feature>
<reference evidence="4" key="2">
    <citation type="submission" date="2025-05" db="UniProtKB">
        <authorList>
            <consortium name="EnsemblMetazoa"/>
        </authorList>
    </citation>
    <scope>IDENTIFICATION</scope>
    <source>
        <strain evidence="4">Foshan</strain>
    </source>
</reference>
<protein>
    <recommendedName>
        <fullName evidence="3">CCHC-type domain-containing protein</fullName>
    </recommendedName>
</protein>
<feature type="region of interest" description="Disordered" evidence="2">
    <location>
        <begin position="562"/>
        <end position="584"/>
    </location>
</feature>
<dbReference type="Gene3D" id="4.10.60.10">
    <property type="entry name" value="Zinc finger, CCHC-type"/>
    <property type="match status" value="1"/>
</dbReference>
<evidence type="ECO:0000313" key="5">
    <source>
        <dbReference type="Proteomes" id="UP000069940"/>
    </source>
</evidence>
<dbReference type="Proteomes" id="UP000069940">
    <property type="component" value="Unassembled WGS sequence"/>
</dbReference>
<feature type="compositionally biased region" description="Basic and acidic residues" evidence="2">
    <location>
        <begin position="271"/>
        <end position="284"/>
    </location>
</feature>
<keyword evidence="1" id="KW-0863">Zinc-finger</keyword>
<dbReference type="InterPro" id="IPR001878">
    <property type="entry name" value="Znf_CCHC"/>
</dbReference>
<keyword evidence="1" id="KW-0862">Zinc</keyword>